<comment type="similarity">
    <text evidence="1">Belongs to the helicase family. DnaB subfamily.</text>
</comment>
<keyword evidence="3" id="KW-0547">Nucleotide-binding</keyword>
<evidence type="ECO:0000256" key="4">
    <source>
        <dbReference type="ARBA" id="ARBA00022801"/>
    </source>
</evidence>
<keyword evidence="2" id="KW-0235">DNA replication</keyword>
<dbReference type="SUPFAM" id="SSF52540">
    <property type="entry name" value="P-loop containing nucleoside triphosphate hydrolases"/>
    <property type="match status" value="1"/>
</dbReference>
<dbReference type="InterPro" id="IPR007694">
    <property type="entry name" value="DNA_helicase_DnaB-like_C"/>
</dbReference>
<proteinExistence type="inferred from homology"/>
<dbReference type="PANTHER" id="PTHR30153:SF2">
    <property type="entry name" value="REPLICATIVE DNA HELICASE"/>
    <property type="match status" value="1"/>
</dbReference>
<gene>
    <name evidence="12" type="ORF">GCM10007111_11770</name>
</gene>
<dbReference type="InterPro" id="IPR007693">
    <property type="entry name" value="DNA_helicase_DnaB-like_N"/>
</dbReference>
<evidence type="ECO:0000256" key="7">
    <source>
        <dbReference type="ARBA" id="ARBA00023125"/>
    </source>
</evidence>
<keyword evidence="7" id="KW-0238">DNA-binding</keyword>
<dbReference type="PROSITE" id="PS51199">
    <property type="entry name" value="SF4_HELICASE"/>
    <property type="match status" value="1"/>
</dbReference>
<name>A0ABQ2DCM0_9BACI</name>
<evidence type="ECO:0000256" key="8">
    <source>
        <dbReference type="ARBA" id="ARBA00023235"/>
    </source>
</evidence>
<evidence type="ECO:0000259" key="11">
    <source>
        <dbReference type="PROSITE" id="PS51199"/>
    </source>
</evidence>
<dbReference type="EMBL" id="BMPN01000002">
    <property type="protein sequence ID" value="GGJ51176.1"/>
    <property type="molecule type" value="Genomic_DNA"/>
</dbReference>
<keyword evidence="6" id="KW-0067">ATP-binding</keyword>
<keyword evidence="4" id="KW-0378">Hydrolase</keyword>
<dbReference type="Gene3D" id="3.40.50.300">
    <property type="entry name" value="P-loop containing nucleotide triphosphate hydrolases"/>
    <property type="match status" value="1"/>
</dbReference>
<evidence type="ECO:0000256" key="2">
    <source>
        <dbReference type="ARBA" id="ARBA00022705"/>
    </source>
</evidence>
<reference evidence="13" key="1">
    <citation type="journal article" date="2019" name="Int. J. Syst. Evol. Microbiol.">
        <title>The Global Catalogue of Microorganisms (GCM) 10K type strain sequencing project: providing services to taxonomists for standard genome sequencing and annotation.</title>
        <authorList>
            <consortium name="The Broad Institute Genomics Platform"/>
            <consortium name="The Broad Institute Genome Sequencing Center for Infectious Disease"/>
            <person name="Wu L."/>
            <person name="Ma J."/>
        </authorList>
    </citation>
    <scope>NUCLEOTIDE SEQUENCE [LARGE SCALE GENOMIC DNA]</scope>
    <source>
        <strain evidence="13">JCM 30071</strain>
    </source>
</reference>
<comment type="catalytic activity">
    <reaction evidence="10">
        <text>ATP + H2O = ADP + phosphate + H(+)</text>
        <dbReference type="Rhea" id="RHEA:13065"/>
        <dbReference type="ChEBI" id="CHEBI:15377"/>
        <dbReference type="ChEBI" id="CHEBI:15378"/>
        <dbReference type="ChEBI" id="CHEBI:30616"/>
        <dbReference type="ChEBI" id="CHEBI:43474"/>
        <dbReference type="ChEBI" id="CHEBI:456216"/>
        <dbReference type="EC" id="5.6.2.3"/>
    </reaction>
</comment>
<dbReference type="GO" id="GO:0004386">
    <property type="term" value="F:helicase activity"/>
    <property type="evidence" value="ECO:0007669"/>
    <property type="project" value="UniProtKB-KW"/>
</dbReference>
<dbReference type="Pfam" id="PF03796">
    <property type="entry name" value="DnaB_C"/>
    <property type="match status" value="1"/>
</dbReference>
<sequence>MIENLSAEQSVLGAVFLDANVLDEISFLEERDFHNPVHQQIYKVMKWLDRHEYPVDAVTVTEQYVKFKKTDQLDTTYFIQLAESCPTTANVVHHAKILRSKAIRRRGSEIGNQIADLAREDFETDEEYFSAVEALAAEIRPDEQGRMKSLQETRQSYFDYLLDKSVDYIETGFPQFDGWAKGIYRGDLFVSAGRPSVGKTAKLLQRSLGVAETGPVLIWSQEMDENQLKDRMVSNITGIGYNRIRNKELNPQQFAQIEEAYNRIEKLPIFLQDSSGITIEEVRSTARRFKRKYGDLAMVAVDYLQIMSIPRVKGQTRSEAIGEVTGAAKQLARELKCCFMMLSQMTRDSDKNPKKPTLSELKESGAIEQDADVVEFLWINPDDKEQQGKVVQQFIAKGRNTGLNEFRLLFRGWKQQFVELEKKKRKR</sequence>
<protein>
    <recommendedName>
        <fullName evidence="9">DNA 5'-3' helicase</fullName>
        <ecNumber evidence="9">5.6.2.3</ecNumber>
    </recommendedName>
</protein>
<evidence type="ECO:0000256" key="10">
    <source>
        <dbReference type="ARBA" id="ARBA00048954"/>
    </source>
</evidence>
<keyword evidence="13" id="KW-1185">Reference proteome</keyword>
<evidence type="ECO:0000256" key="5">
    <source>
        <dbReference type="ARBA" id="ARBA00022806"/>
    </source>
</evidence>
<evidence type="ECO:0000256" key="9">
    <source>
        <dbReference type="ARBA" id="ARBA00044969"/>
    </source>
</evidence>
<keyword evidence="5 12" id="KW-0347">Helicase</keyword>
<evidence type="ECO:0000256" key="6">
    <source>
        <dbReference type="ARBA" id="ARBA00022840"/>
    </source>
</evidence>
<dbReference type="InterPro" id="IPR016136">
    <property type="entry name" value="DNA_helicase_N/primase_C"/>
</dbReference>
<dbReference type="SUPFAM" id="SSF48024">
    <property type="entry name" value="N-terminal domain of DnaB helicase"/>
    <property type="match status" value="1"/>
</dbReference>
<evidence type="ECO:0000313" key="12">
    <source>
        <dbReference type="EMBL" id="GGJ51176.1"/>
    </source>
</evidence>
<keyword evidence="8" id="KW-0413">Isomerase</keyword>
<accession>A0ABQ2DCM0</accession>
<dbReference type="Pfam" id="PF00772">
    <property type="entry name" value="DnaB"/>
    <property type="match status" value="1"/>
</dbReference>
<evidence type="ECO:0000256" key="3">
    <source>
        <dbReference type="ARBA" id="ARBA00022741"/>
    </source>
</evidence>
<comment type="caution">
    <text evidence="12">The sequence shown here is derived from an EMBL/GenBank/DDBJ whole genome shotgun (WGS) entry which is preliminary data.</text>
</comment>
<feature type="domain" description="SF4 helicase" evidence="11">
    <location>
        <begin position="162"/>
        <end position="424"/>
    </location>
</feature>
<dbReference type="EC" id="5.6.2.3" evidence="9"/>
<dbReference type="InterPro" id="IPR036185">
    <property type="entry name" value="DNA_heli_DnaB-like_N_sf"/>
</dbReference>
<dbReference type="RefSeq" id="WP_286191252.1">
    <property type="nucleotide sequence ID" value="NZ_BMPN01000002.1"/>
</dbReference>
<organism evidence="12 13">
    <name type="scientific">Virgibacillus kapii</name>
    <dbReference type="NCBI Taxonomy" id="1638645"/>
    <lineage>
        <taxon>Bacteria</taxon>
        <taxon>Bacillati</taxon>
        <taxon>Bacillota</taxon>
        <taxon>Bacilli</taxon>
        <taxon>Bacillales</taxon>
        <taxon>Bacillaceae</taxon>
        <taxon>Virgibacillus</taxon>
    </lineage>
</organism>
<evidence type="ECO:0000313" key="13">
    <source>
        <dbReference type="Proteomes" id="UP000634435"/>
    </source>
</evidence>
<dbReference type="InterPro" id="IPR027417">
    <property type="entry name" value="P-loop_NTPase"/>
</dbReference>
<dbReference type="PANTHER" id="PTHR30153">
    <property type="entry name" value="REPLICATIVE DNA HELICASE DNAB"/>
    <property type="match status" value="1"/>
</dbReference>
<evidence type="ECO:0000256" key="1">
    <source>
        <dbReference type="ARBA" id="ARBA00008428"/>
    </source>
</evidence>
<dbReference type="Proteomes" id="UP000634435">
    <property type="component" value="Unassembled WGS sequence"/>
</dbReference>
<dbReference type="Gene3D" id="1.10.860.10">
    <property type="entry name" value="DNAb Helicase, Chain A"/>
    <property type="match status" value="1"/>
</dbReference>